<name>A0A0B5CU49_9CAUD</name>
<evidence type="ECO:0000313" key="1">
    <source>
        <dbReference type="EMBL" id="AJE28121.1"/>
    </source>
</evidence>
<reference evidence="1 2" key="1">
    <citation type="journal article" date="2015" name="Genome Announc.">
        <title>Complete Genome Sequences of vB_LmoS_188 and vB_LmoS_293, Two Bacteriophages with Specificity for Listeria monocytogenes Strains of Serotypes 4b and 4e.</title>
        <authorList>
            <person name="Casey A."/>
            <person name="Jordan K."/>
            <person name="Coffey A."/>
            <person name="McAuliffe O."/>
        </authorList>
    </citation>
    <scope>NUCLEOTIDE SEQUENCE [LARGE SCALE GENOMIC DNA]</scope>
</reference>
<dbReference type="KEGG" id="vg:26636941"/>
<keyword evidence="2" id="KW-1185">Reference proteome</keyword>
<dbReference type="OrthoDB" id="35519at10239"/>
<dbReference type="GeneID" id="26636941"/>
<dbReference type="Proteomes" id="UP000031722">
    <property type="component" value="Segment"/>
</dbReference>
<protein>
    <submittedName>
        <fullName evidence="1">Uncharacterized protein</fullName>
    </submittedName>
</protein>
<dbReference type="RefSeq" id="YP_009210504.1">
    <property type="nucleotide sequence ID" value="NC_028929.1"/>
</dbReference>
<accession>A0A0B5CU49</accession>
<evidence type="ECO:0000313" key="2">
    <source>
        <dbReference type="Proteomes" id="UP000031722"/>
    </source>
</evidence>
<gene>
    <name evidence="1" type="ORF">SE25_056</name>
</gene>
<dbReference type="EMBL" id="KP399678">
    <property type="protein sequence ID" value="AJE28121.1"/>
    <property type="molecule type" value="Genomic_DNA"/>
</dbReference>
<organism evidence="1 2">
    <name type="scientific">Listeria phage vB_LmoS_293</name>
    <dbReference type="NCBI Taxonomy" id="1591073"/>
    <lineage>
        <taxon>Viruses</taxon>
        <taxon>Duplodnaviria</taxon>
        <taxon>Heunggongvirae</taxon>
        <taxon>Uroviricota</taxon>
        <taxon>Caudoviricetes</taxon>
        <taxon>Aquingentivirus</taxon>
        <taxon>Aquingentivirus av293</taxon>
    </lineage>
</organism>
<proteinExistence type="predicted"/>
<sequence>MELYAIVDEDLQVAKHRSKRTLAVFKDLEMLKKHAWRYKESGKSYKIAELEPINFFSFEETEGEA</sequence>